<dbReference type="EMBL" id="PEDF01000150">
    <property type="protein sequence ID" value="RFZ36308.1"/>
    <property type="molecule type" value="Genomic_DNA"/>
</dbReference>
<sequence>MSCWPPSPRDRLSRSSTAGTSPPATTTRPPPPSRALDSERRVFSPRPDWRRGRDERSRRMVPTFTRSWIGQGGAQLYSGNSATATPQTFTMAIDSLPTAGTRQLRSRYPHRSVVRYKPAHIHRVGAGFAVTEHPALGRLHYTFYLAQRARTVWQYRRGAPSRGRLPPVTIVPGDRLHRRFIRPLRRPNRDGLSPPIDTPGASWRTVPPRRRWCRLRISLARFSSRFSARNRRSSSAISVVTPGRLPVSTWSLRTQLNNVCAVPIPSLARSTPLLPTLPQLSQLRGAPCLTLLFVLPPLLPRAPVNSV</sequence>
<evidence type="ECO:0000256" key="1">
    <source>
        <dbReference type="SAM" id="MobiDB-lite"/>
    </source>
</evidence>
<name>A0A3E2MRR7_MYCMR</name>
<proteinExistence type="predicted"/>
<protein>
    <submittedName>
        <fullName evidence="2">Uncharacterized protein</fullName>
    </submittedName>
</protein>
<feature type="compositionally biased region" description="Low complexity" evidence="1">
    <location>
        <begin position="14"/>
        <end position="27"/>
    </location>
</feature>
<gene>
    <name evidence="2" type="ORF">DAVIS_04034</name>
</gene>
<dbReference type="Proteomes" id="UP000257451">
    <property type="component" value="Unassembled WGS sequence"/>
</dbReference>
<evidence type="ECO:0000313" key="3">
    <source>
        <dbReference type="Proteomes" id="UP000257451"/>
    </source>
</evidence>
<comment type="caution">
    <text evidence="2">The sequence shown here is derived from an EMBL/GenBank/DDBJ whole genome shotgun (WGS) entry which is preliminary data.</text>
</comment>
<feature type="compositionally biased region" description="Basic and acidic residues" evidence="1">
    <location>
        <begin position="36"/>
        <end position="57"/>
    </location>
</feature>
<reference evidence="2 3" key="1">
    <citation type="journal article" date="2018" name="Sci. Rep.">
        <title>Extensive genomic diversity among Mycobacterium marinum strains revealed by whole genome sequencing.</title>
        <authorList>
            <person name="Das S."/>
            <person name="Pettersson B.M."/>
            <person name="Behra P.R."/>
            <person name="Mallick A."/>
            <person name="Cheramie M."/>
            <person name="Ramesh M."/>
            <person name="Shirreff L."/>
            <person name="DuCote T."/>
            <person name="Dasgupta S."/>
            <person name="Ennis D.G."/>
            <person name="Kirsebom L.A."/>
        </authorList>
    </citation>
    <scope>NUCLEOTIDE SEQUENCE [LARGE SCALE GENOMIC DNA]</scope>
    <source>
        <strain evidence="2 3">Davis1</strain>
    </source>
</reference>
<dbReference type="AlphaFoldDB" id="A0A3E2MRR7"/>
<evidence type="ECO:0000313" key="2">
    <source>
        <dbReference type="EMBL" id="RFZ36308.1"/>
    </source>
</evidence>
<feature type="region of interest" description="Disordered" evidence="1">
    <location>
        <begin position="1"/>
        <end position="57"/>
    </location>
</feature>
<organism evidence="2 3">
    <name type="scientific">Mycobacterium marinum</name>
    <dbReference type="NCBI Taxonomy" id="1781"/>
    <lineage>
        <taxon>Bacteria</taxon>
        <taxon>Bacillati</taxon>
        <taxon>Actinomycetota</taxon>
        <taxon>Actinomycetes</taxon>
        <taxon>Mycobacteriales</taxon>
        <taxon>Mycobacteriaceae</taxon>
        <taxon>Mycobacterium</taxon>
        <taxon>Mycobacterium ulcerans group</taxon>
    </lineage>
</organism>
<accession>A0A3E2MRR7</accession>